<feature type="transmembrane region" description="Helical" evidence="2">
    <location>
        <begin position="237"/>
        <end position="255"/>
    </location>
</feature>
<comment type="caution">
    <text evidence="3">The sequence shown here is derived from an EMBL/GenBank/DDBJ whole genome shotgun (WGS) entry which is preliminary data.</text>
</comment>
<evidence type="ECO:0000256" key="2">
    <source>
        <dbReference type="SAM" id="Phobius"/>
    </source>
</evidence>
<dbReference type="AlphaFoldDB" id="A0A066Z2B9"/>
<feature type="transmembrane region" description="Helical" evidence="2">
    <location>
        <begin position="267"/>
        <end position="291"/>
    </location>
</feature>
<name>A0A066Z2B9_9ACTN</name>
<feature type="compositionally biased region" description="Low complexity" evidence="1">
    <location>
        <begin position="26"/>
        <end position="45"/>
    </location>
</feature>
<gene>
    <name evidence="3" type="ORF">KCH_03360</name>
</gene>
<feature type="region of interest" description="Disordered" evidence="1">
    <location>
        <begin position="1"/>
        <end position="79"/>
    </location>
</feature>
<feature type="transmembrane region" description="Helical" evidence="2">
    <location>
        <begin position="493"/>
        <end position="514"/>
    </location>
</feature>
<feature type="transmembrane region" description="Helical" evidence="2">
    <location>
        <begin position="399"/>
        <end position="423"/>
    </location>
</feature>
<keyword evidence="2" id="KW-0812">Transmembrane</keyword>
<evidence type="ECO:0000313" key="3">
    <source>
        <dbReference type="EMBL" id="KDN87923.1"/>
    </source>
</evidence>
<feature type="transmembrane region" description="Helical" evidence="2">
    <location>
        <begin position="430"/>
        <end position="454"/>
    </location>
</feature>
<proteinExistence type="predicted"/>
<dbReference type="EMBL" id="JNBY01000014">
    <property type="protein sequence ID" value="KDN87923.1"/>
    <property type="molecule type" value="Genomic_DNA"/>
</dbReference>
<dbReference type="PATRIC" id="fig|1348663.4.peg.314"/>
<accession>A0A066Z2B9</accession>
<feature type="transmembrane region" description="Helical" evidence="2">
    <location>
        <begin position="303"/>
        <end position="325"/>
    </location>
</feature>
<keyword evidence="2" id="KW-1133">Transmembrane helix</keyword>
<evidence type="ECO:0008006" key="5">
    <source>
        <dbReference type="Google" id="ProtNLM"/>
    </source>
</evidence>
<organism evidence="3 4">
    <name type="scientific">Kitasatospora cheerisanensis KCTC 2395</name>
    <dbReference type="NCBI Taxonomy" id="1348663"/>
    <lineage>
        <taxon>Bacteria</taxon>
        <taxon>Bacillati</taxon>
        <taxon>Actinomycetota</taxon>
        <taxon>Actinomycetes</taxon>
        <taxon>Kitasatosporales</taxon>
        <taxon>Streptomycetaceae</taxon>
        <taxon>Kitasatospora</taxon>
    </lineage>
</organism>
<protein>
    <recommendedName>
        <fullName evidence="5">Integral membrane protein</fullName>
    </recommendedName>
</protein>
<dbReference type="NCBIfam" id="NF038391">
    <property type="entry name" value="streptophobe"/>
    <property type="match status" value="1"/>
</dbReference>
<sequence>MPVCRPGLTSESPTTSVGGPVVPLTSSVGGPDDPAPDAPSGFASGCDGCVPVRSGEGSLTTSVGEPGGPPTTSVGGRPTRPPPRWGFEAAEARCCSRCPVLRVAEMSAAQPRDCLPVGLPRDHTAHAPFSARIVEPAASYPSAATSRRTWRAVRSWKGWPVTGGHPHGPLLEGPVSRVTPAAAPSRRNGKPRPVLPTWVAVAVTTLVTVLGTLVAMAAVAALGLWLAHADRLPGSGFGSALAATVLLSMGVPVHLEGSALFGATAHGGVTAVPLSATLAGALAAAFLFLHPLPRQAVAGGRALLARVLALTGCWTVVVLLLTMAARHSFTVSTGDPLIDRIGGALGLAPVVGFQVDPGPAVGCSLLWLAVVMALALAASRRAPVPARWASWHGALRPTVHAVLSLLLLYVGLGLVGGLVAAAAGDEPRETLAVVFLGLPNLAWLALGLGMGGSWHGHVAGNLGLPLPDPLAAVLHSGRDVTLDLGSLAQQNGWVWLLLPVAALLVLATGVAAAARSDPLLPAWRMALRLASVFCLAMLAVGLLTRVSAVYELSALGLSGTGSNELAPDLLTLVPLAAGWGALAGFLGGVLAPRLVNRRRSAERRDPARRAASEGEALR</sequence>
<feature type="transmembrane region" description="Helical" evidence="2">
    <location>
        <begin position="198"/>
        <end position="225"/>
    </location>
</feature>
<dbReference type="Proteomes" id="UP000027178">
    <property type="component" value="Unassembled WGS sequence"/>
</dbReference>
<feature type="compositionally biased region" description="Low complexity" evidence="1">
    <location>
        <begin position="60"/>
        <end position="78"/>
    </location>
</feature>
<keyword evidence="2" id="KW-0472">Membrane</keyword>
<dbReference type="InterPro" id="IPR047724">
    <property type="entry name" value="Streptophobe"/>
</dbReference>
<keyword evidence="4" id="KW-1185">Reference proteome</keyword>
<dbReference type="eggNOG" id="ENOG5033QXT">
    <property type="taxonomic scope" value="Bacteria"/>
</dbReference>
<feature type="transmembrane region" description="Helical" evidence="2">
    <location>
        <begin position="570"/>
        <end position="595"/>
    </location>
</feature>
<evidence type="ECO:0000313" key="4">
    <source>
        <dbReference type="Proteomes" id="UP000027178"/>
    </source>
</evidence>
<feature type="transmembrane region" description="Helical" evidence="2">
    <location>
        <begin position="526"/>
        <end position="550"/>
    </location>
</feature>
<evidence type="ECO:0000256" key="1">
    <source>
        <dbReference type="SAM" id="MobiDB-lite"/>
    </source>
</evidence>
<dbReference type="HOGENOM" id="CLU_441973_0_0_11"/>
<reference evidence="3 4" key="1">
    <citation type="submission" date="2014-05" db="EMBL/GenBank/DDBJ databases">
        <title>Draft Genome Sequence of Kitasatospora cheerisanensis KCTC 2395.</title>
        <authorList>
            <person name="Nam D.H."/>
        </authorList>
    </citation>
    <scope>NUCLEOTIDE SEQUENCE [LARGE SCALE GENOMIC DNA]</scope>
    <source>
        <strain evidence="3 4">KCTC 2395</strain>
    </source>
</reference>